<feature type="transmembrane region" description="Helical" evidence="1">
    <location>
        <begin position="375"/>
        <end position="396"/>
    </location>
</feature>
<feature type="transmembrane region" description="Helical" evidence="1">
    <location>
        <begin position="114"/>
        <end position="132"/>
    </location>
</feature>
<keyword evidence="3" id="KW-1185">Reference proteome</keyword>
<keyword evidence="1" id="KW-0472">Membrane</keyword>
<dbReference type="RefSeq" id="WP_330794144.1">
    <property type="nucleotide sequence ID" value="NZ_JAZEWV010000005.1"/>
</dbReference>
<feature type="transmembrane region" description="Helical" evidence="1">
    <location>
        <begin position="250"/>
        <end position="270"/>
    </location>
</feature>
<feature type="transmembrane region" description="Helical" evidence="1">
    <location>
        <begin position="174"/>
        <end position="190"/>
    </location>
</feature>
<name>A0ABU7PAC3_9ACTN</name>
<evidence type="ECO:0000313" key="2">
    <source>
        <dbReference type="EMBL" id="MEE4542239.1"/>
    </source>
</evidence>
<protein>
    <recommendedName>
        <fullName evidence="4">Glycosyltransferase RgtA/B/C/D-like domain-containing protein</fullName>
    </recommendedName>
</protein>
<organism evidence="2 3">
    <name type="scientific">Actinacidiphila polyblastidii</name>
    <dbReference type="NCBI Taxonomy" id="3110430"/>
    <lineage>
        <taxon>Bacteria</taxon>
        <taxon>Bacillati</taxon>
        <taxon>Actinomycetota</taxon>
        <taxon>Actinomycetes</taxon>
        <taxon>Kitasatosporales</taxon>
        <taxon>Streptomycetaceae</taxon>
        <taxon>Actinacidiphila</taxon>
    </lineage>
</organism>
<accession>A0ABU7PAC3</accession>
<evidence type="ECO:0008006" key="4">
    <source>
        <dbReference type="Google" id="ProtNLM"/>
    </source>
</evidence>
<comment type="caution">
    <text evidence="2">The sequence shown here is derived from an EMBL/GenBank/DDBJ whole genome shotgun (WGS) entry which is preliminary data.</text>
</comment>
<keyword evidence="1" id="KW-0812">Transmembrane</keyword>
<gene>
    <name evidence="2" type="ORF">V2S66_09740</name>
</gene>
<keyword evidence="1" id="KW-1133">Transmembrane helix</keyword>
<dbReference type="Proteomes" id="UP001344658">
    <property type="component" value="Unassembled WGS sequence"/>
</dbReference>
<feature type="transmembrane region" description="Helical" evidence="1">
    <location>
        <begin position="138"/>
        <end position="154"/>
    </location>
</feature>
<evidence type="ECO:0000256" key="1">
    <source>
        <dbReference type="SAM" id="Phobius"/>
    </source>
</evidence>
<sequence>MTATGPPARTAGPAGSAAGLGRAAAARARRPGPYLLVGAAYWLVLSVVLRHTPPASDFGQHAAAVEQVREDWRHPANPLLAAPGTGSPYYSPYIVGLGLLAKASGVAGWVALRWCGALNVAVLVAGVGAYARTLSARALAPVYALAAFSLLWGVRGTEWSGFCGVWSLTRGASYPSAFAVGLTFLLWAWTDRLVTTPAGPRAARRWGAHAALGAAGGVLLLIHPITALAAAVGALATVAARQRTWSWHIGAGWAVTAAAAAGAAAAWPYFDVWTLAGDATLDAVHRTLYQQPLRWYGLAAVGLPALVWRARAGGRWGARDPLVLMFAADCAIAGYGWLSGHYTYGRVFALLLVPPQFALAVELAELPRWTRLRRVLAPLAAAALCCGLAAQIGAVVPRRLLPVDLGHPVRWHDYRWVVARTHQGDVVLTDSYQASHVLPAYGIRLVAPTWPDPSTPPAERDRRFGDLFAYLDSATPDPVRRDIAHRWGARWLLLGQDEHIPYQGTLVAWDVPSHERLIRLDAADGGGSGGG</sequence>
<dbReference type="EMBL" id="JAZEWV010000005">
    <property type="protein sequence ID" value="MEE4542239.1"/>
    <property type="molecule type" value="Genomic_DNA"/>
</dbReference>
<proteinExistence type="predicted"/>
<reference evidence="2 3" key="1">
    <citation type="submission" date="2023-12" db="EMBL/GenBank/DDBJ databases">
        <title>Streptomyces sp. V4-01.</title>
        <authorList>
            <person name="Somphong A."/>
            <person name="Phongsopitanun W."/>
        </authorList>
    </citation>
    <scope>NUCLEOTIDE SEQUENCE [LARGE SCALE GENOMIC DNA]</scope>
    <source>
        <strain evidence="2 3">V4-01</strain>
    </source>
</reference>
<feature type="transmembrane region" description="Helical" evidence="1">
    <location>
        <begin position="210"/>
        <end position="238"/>
    </location>
</feature>
<feature type="transmembrane region" description="Helical" evidence="1">
    <location>
        <begin position="32"/>
        <end position="49"/>
    </location>
</feature>
<evidence type="ECO:0000313" key="3">
    <source>
        <dbReference type="Proteomes" id="UP001344658"/>
    </source>
</evidence>